<dbReference type="Proteomes" id="UP000220251">
    <property type="component" value="Unassembled WGS sequence"/>
</dbReference>
<sequence length="400" mass="45779">MNVQGFAGSAPSIDLPNQTFDRLSDEVVLLILAMLPLHDLLSASRVNRQFWRVSNDWQYLKRDHQVAALVLARLGIRQEPEFSVERRFTLEELSRLMRQVYSRLERAGIQELAAFSIDRQQASGSRVEPMLRRKIVQEHGKWIRQFQSCFAKGYFEIGEHLLKSMSPYSLDCFFEAMENKVGVKHVLMNLNLPSPLKSHFFHRLKVNAYHFEALTLQGERGVNRLLPEILLCLASSENIKRLKFQNLLFGAQEFAQLAEALGGNVVLEHLEIDQLNFDESCIEPLAKVLERPCMKSLCLEHASTMEIAQVTLAALNSPMRRLELRGSFVGQRAAEALVHLFKMNRCIRGFTLSQPMIGEAELWYLEEELGKLPGMNYNLPCKRSFRPVAFRSSPSSLECL</sequence>
<evidence type="ECO:0000259" key="1">
    <source>
        <dbReference type="PROSITE" id="PS50181"/>
    </source>
</evidence>
<dbReference type="CDD" id="cd09917">
    <property type="entry name" value="F-box_SF"/>
    <property type="match status" value="1"/>
</dbReference>
<dbReference type="RefSeq" id="WP_098038292.1">
    <property type="nucleotide sequence ID" value="NZ_CWGJ01000012.1"/>
</dbReference>
<dbReference type="Gene3D" id="3.80.10.10">
    <property type="entry name" value="Ribonuclease Inhibitor"/>
    <property type="match status" value="2"/>
</dbReference>
<dbReference type="InterPro" id="IPR032675">
    <property type="entry name" value="LRR_dom_sf"/>
</dbReference>
<dbReference type="AlphaFoldDB" id="A0A0H5DPF2"/>
<dbReference type="InterPro" id="IPR001810">
    <property type="entry name" value="F-box_dom"/>
</dbReference>
<dbReference type="SUPFAM" id="SSF81383">
    <property type="entry name" value="F-box domain"/>
    <property type="match status" value="1"/>
</dbReference>
<dbReference type="PROSITE" id="PS50181">
    <property type="entry name" value="FBOX"/>
    <property type="match status" value="1"/>
</dbReference>
<proteinExistence type="predicted"/>
<dbReference type="Pfam" id="PF00646">
    <property type="entry name" value="F-box"/>
    <property type="match status" value="1"/>
</dbReference>
<protein>
    <recommendedName>
        <fullName evidence="1">F-box domain-containing protein</fullName>
    </recommendedName>
</protein>
<reference evidence="3" key="1">
    <citation type="submission" date="2015-06" db="EMBL/GenBank/DDBJ databases">
        <authorList>
            <person name="Bertelli C."/>
        </authorList>
    </citation>
    <scope>NUCLEOTIDE SEQUENCE [LARGE SCALE GENOMIC DNA]</scope>
    <source>
        <strain evidence="3">CRIB-30</strain>
    </source>
</reference>
<keyword evidence="3" id="KW-1185">Reference proteome</keyword>
<name>A0A0H5DPF2_9BACT</name>
<feature type="domain" description="F-box" evidence="1">
    <location>
        <begin position="17"/>
        <end position="63"/>
    </location>
</feature>
<dbReference type="InterPro" id="IPR036047">
    <property type="entry name" value="F-box-like_dom_sf"/>
</dbReference>
<organism evidence="2 3">
    <name type="scientific">Estrella lausannensis</name>
    <dbReference type="NCBI Taxonomy" id="483423"/>
    <lineage>
        <taxon>Bacteria</taxon>
        <taxon>Pseudomonadati</taxon>
        <taxon>Chlamydiota</taxon>
        <taxon>Chlamydiia</taxon>
        <taxon>Parachlamydiales</taxon>
        <taxon>Candidatus Criblamydiaceae</taxon>
        <taxon>Estrella</taxon>
    </lineage>
</organism>
<dbReference type="SUPFAM" id="SSF52047">
    <property type="entry name" value="RNI-like"/>
    <property type="match status" value="1"/>
</dbReference>
<accession>A0A0H5DPF2</accession>
<gene>
    <name evidence="2" type="ORF">ELAC_1087</name>
</gene>
<evidence type="ECO:0000313" key="3">
    <source>
        <dbReference type="Proteomes" id="UP000220251"/>
    </source>
</evidence>
<dbReference type="EMBL" id="CWGJ01000012">
    <property type="protein sequence ID" value="CRX38431.1"/>
    <property type="molecule type" value="Genomic_DNA"/>
</dbReference>
<evidence type="ECO:0000313" key="2">
    <source>
        <dbReference type="EMBL" id="CRX38431.1"/>
    </source>
</evidence>